<comment type="caution">
    <text evidence="2">The sequence shown here is derived from an EMBL/GenBank/DDBJ whole genome shotgun (WGS) entry which is preliminary data.</text>
</comment>
<sequence length="195" mass="21325">MDLSEFSKHLPTGSSAYAQVLAEIKEKPDLQVTKADDETDGTGSKHGHHNNHNHHHHHSDKDGKIVHGLHHCYKIEGGQCHAKYGCNHIHAPADASLSPSMGRRRSVSMLPGAAGFLSIPEDSSFRGRSSSDAANRRRLSIPAGHIHSPARSNSGHLDGTPEESPVPMPNRQRRGSNVVLHSDELHYVYDQLKGK</sequence>
<dbReference type="EMBL" id="BLXT01003746">
    <property type="protein sequence ID" value="GFO05053.1"/>
    <property type="molecule type" value="Genomic_DNA"/>
</dbReference>
<accession>A0AAV4AES0</accession>
<proteinExistence type="predicted"/>
<dbReference type="Proteomes" id="UP000735302">
    <property type="component" value="Unassembled WGS sequence"/>
</dbReference>
<evidence type="ECO:0008006" key="4">
    <source>
        <dbReference type="Google" id="ProtNLM"/>
    </source>
</evidence>
<keyword evidence="3" id="KW-1185">Reference proteome</keyword>
<name>A0AAV4AES0_9GAST</name>
<evidence type="ECO:0000256" key="1">
    <source>
        <dbReference type="SAM" id="MobiDB-lite"/>
    </source>
</evidence>
<reference evidence="2 3" key="1">
    <citation type="journal article" date="2021" name="Elife">
        <title>Chloroplast acquisition without the gene transfer in kleptoplastic sea slugs, Plakobranchus ocellatus.</title>
        <authorList>
            <person name="Maeda T."/>
            <person name="Takahashi S."/>
            <person name="Yoshida T."/>
            <person name="Shimamura S."/>
            <person name="Takaki Y."/>
            <person name="Nagai Y."/>
            <person name="Toyoda A."/>
            <person name="Suzuki Y."/>
            <person name="Arimoto A."/>
            <person name="Ishii H."/>
            <person name="Satoh N."/>
            <person name="Nishiyama T."/>
            <person name="Hasebe M."/>
            <person name="Maruyama T."/>
            <person name="Minagawa J."/>
            <person name="Obokata J."/>
            <person name="Shigenobu S."/>
        </authorList>
    </citation>
    <scope>NUCLEOTIDE SEQUENCE [LARGE SCALE GENOMIC DNA]</scope>
</reference>
<feature type="region of interest" description="Disordered" evidence="1">
    <location>
        <begin position="140"/>
        <end position="182"/>
    </location>
</feature>
<gene>
    <name evidence="2" type="ORF">PoB_003155800</name>
</gene>
<evidence type="ECO:0000313" key="2">
    <source>
        <dbReference type="EMBL" id="GFO05053.1"/>
    </source>
</evidence>
<feature type="compositionally biased region" description="Basic residues" evidence="1">
    <location>
        <begin position="45"/>
        <end position="58"/>
    </location>
</feature>
<protein>
    <recommendedName>
        <fullName evidence="4">C3H1-type domain-containing protein</fullName>
    </recommendedName>
</protein>
<organism evidence="2 3">
    <name type="scientific">Plakobranchus ocellatus</name>
    <dbReference type="NCBI Taxonomy" id="259542"/>
    <lineage>
        <taxon>Eukaryota</taxon>
        <taxon>Metazoa</taxon>
        <taxon>Spiralia</taxon>
        <taxon>Lophotrochozoa</taxon>
        <taxon>Mollusca</taxon>
        <taxon>Gastropoda</taxon>
        <taxon>Heterobranchia</taxon>
        <taxon>Euthyneura</taxon>
        <taxon>Panpulmonata</taxon>
        <taxon>Sacoglossa</taxon>
        <taxon>Placobranchoidea</taxon>
        <taxon>Plakobranchidae</taxon>
        <taxon>Plakobranchus</taxon>
    </lineage>
</organism>
<feature type="region of interest" description="Disordered" evidence="1">
    <location>
        <begin position="28"/>
        <end position="63"/>
    </location>
</feature>
<evidence type="ECO:0000313" key="3">
    <source>
        <dbReference type="Proteomes" id="UP000735302"/>
    </source>
</evidence>
<dbReference type="AlphaFoldDB" id="A0AAV4AES0"/>